<feature type="signal peptide" evidence="2">
    <location>
        <begin position="1"/>
        <end position="36"/>
    </location>
</feature>
<feature type="region of interest" description="Disordered" evidence="1">
    <location>
        <begin position="90"/>
        <end position="110"/>
    </location>
</feature>
<accession>A0A9D1RQ38</accession>
<evidence type="ECO:0000313" key="3">
    <source>
        <dbReference type="EMBL" id="HIW91178.1"/>
    </source>
</evidence>
<evidence type="ECO:0000256" key="1">
    <source>
        <dbReference type="SAM" id="MobiDB-lite"/>
    </source>
</evidence>
<reference evidence="3" key="1">
    <citation type="journal article" date="2021" name="PeerJ">
        <title>Extensive microbial diversity within the chicken gut microbiome revealed by metagenomics and culture.</title>
        <authorList>
            <person name="Gilroy R."/>
            <person name="Ravi A."/>
            <person name="Getino M."/>
            <person name="Pursley I."/>
            <person name="Horton D.L."/>
            <person name="Alikhan N.F."/>
            <person name="Baker D."/>
            <person name="Gharbi K."/>
            <person name="Hall N."/>
            <person name="Watson M."/>
            <person name="Adriaenssens E.M."/>
            <person name="Foster-Nyarko E."/>
            <person name="Jarju S."/>
            <person name="Secka A."/>
            <person name="Antonio M."/>
            <person name="Oren A."/>
            <person name="Chaudhuri R.R."/>
            <person name="La Ragione R."/>
            <person name="Hildebrand F."/>
            <person name="Pallen M.J."/>
        </authorList>
    </citation>
    <scope>NUCLEOTIDE SEQUENCE</scope>
    <source>
        <strain evidence="3">CHK32-1732</strain>
    </source>
</reference>
<gene>
    <name evidence="3" type="ORF">H9870_05920</name>
</gene>
<sequence>MQQSSLLRRSATKSRTRTVSALVLSVATLTTGTLTACSTEPPERDTMLDDIERQLSAVNTDLVVEGRLDTPVFEQQAGMVEEEILRLCGTDDDGEVPEECSTRDDVGAEGEPSIADVRSAMMALISGEDVTLDGQEYSATDYPGAPDEDDAADRAVLLTGLHAALATFSTRQSGGEAIDQELLSEGFSDSEETSESLKKTAELIHQAVYLGGAVLPSSGENRGTIVLVGNRMRSLRDAVAPVAGVTAESGYTTDVDISDQTAATQGLLDAVHAVTVELRRAVDGVAPEDRAVTAMWCALAARSEAALEGLLGGDPSAISIRGE</sequence>
<dbReference type="AlphaFoldDB" id="A0A9D1RQ38"/>
<feature type="chain" id="PRO_5038592244" description="DUF4439 domain-containing protein" evidence="2">
    <location>
        <begin position="37"/>
        <end position="323"/>
    </location>
</feature>
<dbReference type="Proteomes" id="UP000824190">
    <property type="component" value="Unassembled WGS sequence"/>
</dbReference>
<keyword evidence="2" id="KW-0732">Signal</keyword>
<reference evidence="3" key="2">
    <citation type="submission" date="2021-04" db="EMBL/GenBank/DDBJ databases">
        <authorList>
            <person name="Gilroy R."/>
        </authorList>
    </citation>
    <scope>NUCLEOTIDE SEQUENCE</scope>
    <source>
        <strain evidence="3">CHK32-1732</strain>
    </source>
</reference>
<name>A0A9D1RQ38_9CORY</name>
<evidence type="ECO:0000256" key="2">
    <source>
        <dbReference type="SAM" id="SignalP"/>
    </source>
</evidence>
<dbReference type="EMBL" id="DXGC01000057">
    <property type="protein sequence ID" value="HIW91178.1"/>
    <property type="molecule type" value="Genomic_DNA"/>
</dbReference>
<comment type="caution">
    <text evidence="3">The sequence shown here is derived from an EMBL/GenBank/DDBJ whole genome shotgun (WGS) entry which is preliminary data.</text>
</comment>
<evidence type="ECO:0008006" key="5">
    <source>
        <dbReference type="Google" id="ProtNLM"/>
    </source>
</evidence>
<proteinExistence type="predicted"/>
<protein>
    <recommendedName>
        <fullName evidence="5">DUF4439 domain-containing protein</fullName>
    </recommendedName>
</protein>
<organism evidence="3 4">
    <name type="scientific">Candidatus Corynebacterium avicola</name>
    <dbReference type="NCBI Taxonomy" id="2838527"/>
    <lineage>
        <taxon>Bacteria</taxon>
        <taxon>Bacillati</taxon>
        <taxon>Actinomycetota</taxon>
        <taxon>Actinomycetes</taxon>
        <taxon>Mycobacteriales</taxon>
        <taxon>Corynebacteriaceae</taxon>
        <taxon>Corynebacterium</taxon>
    </lineage>
</organism>
<evidence type="ECO:0000313" key="4">
    <source>
        <dbReference type="Proteomes" id="UP000824190"/>
    </source>
</evidence>